<proteinExistence type="inferred from homology"/>
<evidence type="ECO:0000259" key="3">
    <source>
        <dbReference type="Pfam" id="PF09363"/>
    </source>
</evidence>
<dbReference type="Pfam" id="PF09363">
    <property type="entry name" value="XFP_C"/>
    <property type="match status" value="1"/>
</dbReference>
<comment type="similarity">
    <text evidence="1">Belongs to the XFP family.</text>
</comment>
<dbReference type="AlphaFoldDB" id="A0AAC8QP41"/>
<dbReference type="PANTHER" id="PTHR31273:SF0">
    <property type="entry name" value="PHOSPHOKETOLASE-RELATED"/>
    <property type="match status" value="1"/>
</dbReference>
<evidence type="ECO:0000313" key="4">
    <source>
        <dbReference type="EMBL" id="AKL12376.1"/>
    </source>
</evidence>
<sequence length="141" mass="16294">MVDLMALQTQDQHPHGLSEVAFDTLFTRDRPVIFAFHGYPSLIHRLTYLRNNHQNFHVRGFMEEGTTTTPFDMTVLNGLDRFHLAQEALLRVPSLQEKVEDILEALQQKIAAHHQYVREYGEDLPEIQNGKWPSRQGEGTV</sequence>
<evidence type="ECO:0000256" key="1">
    <source>
        <dbReference type="ARBA" id="ARBA00005623"/>
    </source>
</evidence>
<dbReference type="EMBL" id="CP011602">
    <property type="protein sequence ID" value="AKL12376.1"/>
    <property type="molecule type" value="Genomic_DNA"/>
</dbReference>
<reference evidence="4 5" key="1">
    <citation type="submission" date="2015-06" db="EMBL/GenBank/DDBJ databases">
        <title>Rapid spread of a carbapenem resistance gene driven by multiple levels of genetic mobility.</title>
        <authorList>
            <person name="Sheppard A.E."/>
            <person name="Stoesser N."/>
            <person name="Wilson D."/>
            <person name="Sebra R."/>
            <person name="Kasarskis A."/>
            <person name="Anson L."/>
            <person name="Giess A."/>
            <person name="Pankhurst L."/>
            <person name="Vaughan A."/>
            <person name="Grim C.J."/>
            <person name="Cox H."/>
            <person name="Yeh A."/>
            <person name="Sifri C.D."/>
            <person name="Walker S."/>
            <person name="Peto T.E."/>
            <person name="Crook D.W."/>
            <person name="Mathers A.J."/>
        </authorList>
    </citation>
    <scope>NUCLEOTIDE SEQUENCE [LARGE SCALE GENOMIC DNA]</scope>
    <source>
        <strain evidence="4 5">CAV1151</strain>
    </source>
</reference>
<gene>
    <name evidence="4" type="ORF">AB182_14155</name>
</gene>
<dbReference type="InterPro" id="IPR018969">
    <property type="entry name" value="Xul5P/Fru6P_PKetolase_C"/>
</dbReference>
<protein>
    <recommendedName>
        <fullName evidence="3">Xylulose 5-phosphate/Fructose 6-phosphate phosphoketolase C-terminal domain-containing protein</fullName>
    </recommendedName>
</protein>
<dbReference type="GO" id="GO:0016832">
    <property type="term" value="F:aldehyde-lyase activity"/>
    <property type="evidence" value="ECO:0007669"/>
    <property type="project" value="InterPro"/>
</dbReference>
<feature type="domain" description="Xylulose 5-phosphate/Fructose 6-phosphate phosphoketolase C-terminal" evidence="3">
    <location>
        <begin position="2"/>
        <end position="132"/>
    </location>
</feature>
<dbReference type="PANTHER" id="PTHR31273">
    <property type="entry name" value="PHOSPHOKETOLASE-RELATED"/>
    <property type="match status" value="1"/>
</dbReference>
<dbReference type="Gene3D" id="3.40.50.920">
    <property type="match status" value="1"/>
</dbReference>
<name>A0AAC8QP41_9ENTR</name>
<dbReference type="GO" id="GO:0005975">
    <property type="term" value="P:carbohydrate metabolic process"/>
    <property type="evidence" value="ECO:0007669"/>
    <property type="project" value="InterPro"/>
</dbReference>
<evidence type="ECO:0000256" key="2">
    <source>
        <dbReference type="ARBA" id="ARBA00023239"/>
    </source>
</evidence>
<dbReference type="Proteomes" id="UP000035479">
    <property type="component" value="Chromosome"/>
</dbReference>
<accession>A0AAC8QP41</accession>
<keyword evidence="2" id="KW-0456">Lyase</keyword>
<dbReference type="InterPro" id="IPR009014">
    <property type="entry name" value="Transketo_C/PFOR_II"/>
</dbReference>
<dbReference type="KEGG" id="kin:AB182_14155"/>
<evidence type="ECO:0000313" key="5">
    <source>
        <dbReference type="Proteomes" id="UP000035479"/>
    </source>
</evidence>
<dbReference type="InterPro" id="IPR005593">
    <property type="entry name" value="Xul5P/Fru6P_PKetolase"/>
</dbReference>
<organism evidence="4 5">
    <name type="scientific">Phytobacter ursingii</name>
    <dbReference type="NCBI Taxonomy" id="1972431"/>
    <lineage>
        <taxon>Bacteria</taxon>
        <taxon>Pseudomonadati</taxon>
        <taxon>Pseudomonadota</taxon>
        <taxon>Gammaproteobacteria</taxon>
        <taxon>Enterobacterales</taxon>
        <taxon>Enterobacteriaceae</taxon>
        <taxon>Phytobacter</taxon>
    </lineage>
</organism>